<evidence type="ECO:0000256" key="9">
    <source>
        <dbReference type="HAMAP-Rule" id="MF_00812"/>
    </source>
</evidence>
<sequence>MEHRFWQQRWEQSQLGFHLSFVHPILKRHLARYALAPGTRVFLPLCGKTLDIGWLLSEGYAVVGAELSELAVAQLFAELGVEPTMSEWEGGQRWQHGALSVFQGDIFALTPAALGAVDLVYDRAALVALPPTMRDAYARQLVELSGAAPQLLITFEYDPAEKEGPPFPVLPAEVARHYADTHEIEELSRKDVLDAALSFRDAGVSRFVEVAWRLLPRSQGPT</sequence>
<comment type="similarity">
    <text evidence="3 9">Belongs to the class I-like SAM-binding methyltransferase superfamily. TPMT family.</text>
</comment>
<evidence type="ECO:0000256" key="1">
    <source>
        <dbReference type="ARBA" id="ARBA00000903"/>
    </source>
</evidence>
<dbReference type="InterPro" id="IPR022474">
    <property type="entry name" value="Thiopur_S-MeTfrase_Se/Te_detox"/>
</dbReference>
<dbReference type="GO" id="GO:0032259">
    <property type="term" value="P:methylation"/>
    <property type="evidence" value="ECO:0007669"/>
    <property type="project" value="UniProtKB-KW"/>
</dbReference>
<dbReference type="GO" id="GO:0005737">
    <property type="term" value="C:cytoplasm"/>
    <property type="evidence" value="ECO:0007669"/>
    <property type="project" value="UniProtKB-SubCell"/>
</dbReference>
<proteinExistence type="inferred from homology"/>
<evidence type="ECO:0000256" key="8">
    <source>
        <dbReference type="ARBA" id="ARBA00022691"/>
    </source>
</evidence>
<feature type="binding site" evidence="9">
    <location>
        <position position="123"/>
    </location>
    <ligand>
        <name>S-adenosyl-L-methionine</name>
        <dbReference type="ChEBI" id="CHEBI:59789"/>
    </ligand>
</feature>
<organism evidence="10">
    <name type="scientific">Salinicola endophyticus</name>
    <dbReference type="NCBI Taxonomy" id="1949083"/>
    <lineage>
        <taxon>Bacteria</taxon>
        <taxon>Pseudomonadati</taxon>
        <taxon>Pseudomonadota</taxon>
        <taxon>Gammaproteobacteria</taxon>
        <taxon>Oceanospirillales</taxon>
        <taxon>Halomonadaceae</taxon>
        <taxon>Salinicola</taxon>
    </lineage>
</organism>
<protein>
    <recommendedName>
        <fullName evidence="4 9">Thiopurine S-methyltransferase</fullName>
        <ecNumber evidence="4 9">2.1.1.67</ecNumber>
    </recommendedName>
    <alternativeName>
        <fullName evidence="9">Thiopurine methyltransferase</fullName>
    </alternativeName>
</protein>
<dbReference type="RefSeq" id="WP_353979706.1">
    <property type="nucleotide sequence ID" value="NZ_CP159578.1"/>
</dbReference>
<keyword evidence="7 9" id="KW-0808">Transferase</keyword>
<dbReference type="Pfam" id="PF05724">
    <property type="entry name" value="TPMT"/>
    <property type="match status" value="1"/>
</dbReference>
<dbReference type="NCBIfam" id="NF009732">
    <property type="entry name" value="PRK13255.1"/>
    <property type="match status" value="1"/>
</dbReference>
<name>A0AB74U382_9GAMM</name>
<dbReference type="PIRSF" id="PIRSF023956">
    <property type="entry name" value="Thiopurine_S-methyltransferase"/>
    <property type="match status" value="1"/>
</dbReference>
<dbReference type="PANTHER" id="PTHR10259">
    <property type="entry name" value="THIOPURINE S-METHYLTRANSFERASE"/>
    <property type="match status" value="1"/>
</dbReference>
<dbReference type="InterPro" id="IPR008854">
    <property type="entry name" value="TPMT"/>
</dbReference>
<keyword evidence="5 9" id="KW-0963">Cytoplasm</keyword>
<dbReference type="GO" id="GO:0010038">
    <property type="term" value="P:response to metal ion"/>
    <property type="evidence" value="ECO:0007669"/>
    <property type="project" value="InterPro"/>
</dbReference>
<evidence type="ECO:0000256" key="6">
    <source>
        <dbReference type="ARBA" id="ARBA00022603"/>
    </source>
</evidence>
<feature type="binding site" evidence="9">
    <location>
        <position position="66"/>
    </location>
    <ligand>
        <name>S-adenosyl-L-methionine</name>
        <dbReference type="ChEBI" id="CHEBI:59789"/>
    </ligand>
</feature>
<comment type="catalytic activity">
    <reaction evidence="1 9">
        <text>S-adenosyl-L-methionine + a thiopurine = S-adenosyl-L-homocysteine + a thiopurine S-methylether.</text>
        <dbReference type="EC" id="2.1.1.67"/>
    </reaction>
</comment>
<dbReference type="PROSITE" id="PS51585">
    <property type="entry name" value="SAM_MT_TPMT"/>
    <property type="match status" value="1"/>
</dbReference>
<evidence type="ECO:0000256" key="2">
    <source>
        <dbReference type="ARBA" id="ARBA00004496"/>
    </source>
</evidence>
<feature type="binding site" evidence="9">
    <location>
        <position position="45"/>
    </location>
    <ligand>
        <name>S-adenosyl-L-methionine</name>
        <dbReference type="ChEBI" id="CHEBI:59789"/>
    </ligand>
</feature>
<dbReference type="NCBIfam" id="TIGR03840">
    <property type="entry name" value="TMPT_Se_Te"/>
    <property type="match status" value="1"/>
</dbReference>
<dbReference type="GO" id="GO:0008119">
    <property type="term" value="F:thiopurine S-methyltransferase activity"/>
    <property type="evidence" value="ECO:0007669"/>
    <property type="project" value="UniProtKB-UniRule"/>
</dbReference>
<evidence type="ECO:0000313" key="10">
    <source>
        <dbReference type="EMBL" id="XCJ78736.1"/>
    </source>
</evidence>
<dbReference type="PANTHER" id="PTHR10259:SF11">
    <property type="entry name" value="THIOPURINE S-METHYLTRANSFERASE"/>
    <property type="match status" value="1"/>
</dbReference>
<evidence type="ECO:0000256" key="4">
    <source>
        <dbReference type="ARBA" id="ARBA00011905"/>
    </source>
</evidence>
<gene>
    <name evidence="10" type="primary">tmpT</name>
    <name evidence="9" type="synonym">tpm</name>
    <name evidence="10" type="ORF">ABV408_15005</name>
</gene>
<evidence type="ECO:0000256" key="3">
    <source>
        <dbReference type="ARBA" id="ARBA00008145"/>
    </source>
</evidence>
<comment type="subcellular location">
    <subcellularLocation>
        <location evidence="2 9">Cytoplasm</location>
    </subcellularLocation>
</comment>
<dbReference type="HAMAP" id="MF_00812">
    <property type="entry name" value="Thiopur_methtran"/>
    <property type="match status" value="1"/>
</dbReference>
<dbReference type="FunFam" id="3.40.50.150:FF:000101">
    <property type="entry name" value="Thiopurine S-methyltransferase"/>
    <property type="match status" value="1"/>
</dbReference>
<keyword evidence="6 9" id="KW-0489">Methyltransferase</keyword>
<dbReference type="Gene3D" id="3.40.50.150">
    <property type="entry name" value="Vaccinia Virus protein VP39"/>
    <property type="match status" value="1"/>
</dbReference>
<dbReference type="SUPFAM" id="SSF53335">
    <property type="entry name" value="S-adenosyl-L-methionine-dependent methyltransferases"/>
    <property type="match status" value="1"/>
</dbReference>
<dbReference type="InterPro" id="IPR029063">
    <property type="entry name" value="SAM-dependent_MTases_sf"/>
</dbReference>
<dbReference type="InterPro" id="IPR025835">
    <property type="entry name" value="Thiopurine_S-MeTrfase"/>
</dbReference>
<dbReference type="EC" id="2.1.1.67" evidence="4 9"/>
<evidence type="ECO:0000256" key="7">
    <source>
        <dbReference type="ARBA" id="ARBA00022679"/>
    </source>
</evidence>
<evidence type="ECO:0000256" key="5">
    <source>
        <dbReference type="ARBA" id="ARBA00022490"/>
    </source>
</evidence>
<keyword evidence="8 9" id="KW-0949">S-adenosyl-L-methionine</keyword>
<dbReference type="AlphaFoldDB" id="A0AB74U382"/>
<feature type="binding site" evidence="9">
    <location>
        <position position="10"/>
    </location>
    <ligand>
        <name>S-adenosyl-L-methionine</name>
        <dbReference type="ChEBI" id="CHEBI:59789"/>
    </ligand>
</feature>
<accession>A0AB74U382</accession>
<reference evidence="10" key="1">
    <citation type="submission" date="2024-06" db="EMBL/GenBank/DDBJ databases">
        <title>Complete genome of Salinicola endophyticus HNIBRBA4755.</title>
        <authorList>
            <person name="Shin S.Y."/>
            <person name="Kang H."/>
            <person name="Song J."/>
        </authorList>
    </citation>
    <scope>NUCLEOTIDE SEQUENCE</scope>
    <source>
        <strain evidence="10">HNIBRBA4755</strain>
    </source>
</reference>
<dbReference type="EMBL" id="CP159578">
    <property type="protein sequence ID" value="XCJ78736.1"/>
    <property type="molecule type" value="Genomic_DNA"/>
</dbReference>